<dbReference type="Gene3D" id="1.20.1080.10">
    <property type="entry name" value="Glycerol uptake facilitator protein"/>
    <property type="match status" value="1"/>
</dbReference>
<dbReference type="InterPro" id="IPR022357">
    <property type="entry name" value="MIP_CS"/>
</dbReference>
<keyword evidence="3 6" id="KW-0812">Transmembrane</keyword>
<dbReference type="SUPFAM" id="SSF81338">
    <property type="entry name" value="Aquaporin-like"/>
    <property type="match status" value="1"/>
</dbReference>
<feature type="transmembrane region" description="Helical" evidence="7">
    <location>
        <begin position="126"/>
        <end position="147"/>
    </location>
</feature>
<feature type="transmembrane region" description="Helical" evidence="7">
    <location>
        <begin position="245"/>
        <end position="264"/>
    </location>
</feature>
<feature type="transmembrane region" description="Helical" evidence="7">
    <location>
        <begin position="215"/>
        <end position="233"/>
    </location>
</feature>
<name>A0ABD1XI77_9MARC</name>
<feature type="transmembrane region" description="Helical" evidence="7">
    <location>
        <begin position="284"/>
        <end position="305"/>
    </location>
</feature>
<dbReference type="AlphaFoldDB" id="A0ABD1XI77"/>
<sequence>MLRTAAATTRTACDRWSRSRTFSNGLLPHAEQVTERTEDPATSHLAADGGKKTSLGQCFEASPFQVEPIKEPLESSLGSPYQRWVAKIPHNLLLRKIVAEMISTFCLVFSGCGAAVVNSGASTHGVITQLGIATAFGVVVTIMIYSVGHISGAHMNPAVTIAFATVRHFPWGEVPIYIGAQCSGSICAAYALRLIFGNVGKLGATVPAGSVGQSFALEVIITFILMFVVAAVATDTRAVGEMAGIAVGATVALNALFAGPISGASMNPARSIGPAIAGNTFTSIWIYLLAPTLGALLGCWAYALIRGPKPSAADMERLKESSTFKR</sequence>
<comment type="subcellular location">
    <subcellularLocation>
        <location evidence="1">Membrane</location>
        <topology evidence="1">Multi-pass membrane protein</topology>
    </subcellularLocation>
</comment>
<keyword evidence="5 7" id="KW-0472">Membrane</keyword>
<keyword evidence="9" id="KW-1185">Reference proteome</keyword>
<dbReference type="GO" id="GO:0016020">
    <property type="term" value="C:membrane"/>
    <property type="evidence" value="ECO:0007669"/>
    <property type="project" value="UniProtKB-SubCell"/>
</dbReference>
<gene>
    <name evidence="8" type="ORF">R1flu_027204</name>
</gene>
<keyword evidence="4 7" id="KW-1133">Transmembrane helix</keyword>
<evidence type="ECO:0000256" key="1">
    <source>
        <dbReference type="ARBA" id="ARBA00004141"/>
    </source>
</evidence>
<dbReference type="PROSITE" id="PS00221">
    <property type="entry name" value="MIP"/>
    <property type="match status" value="1"/>
</dbReference>
<dbReference type="Proteomes" id="UP001605036">
    <property type="component" value="Unassembled WGS sequence"/>
</dbReference>
<feature type="transmembrane region" description="Helical" evidence="7">
    <location>
        <begin position="97"/>
        <end position="120"/>
    </location>
</feature>
<dbReference type="InterPro" id="IPR034294">
    <property type="entry name" value="Aquaporin_transptr"/>
</dbReference>
<evidence type="ECO:0000256" key="5">
    <source>
        <dbReference type="ARBA" id="ARBA00023136"/>
    </source>
</evidence>
<proteinExistence type="inferred from homology"/>
<reference evidence="8 9" key="1">
    <citation type="submission" date="2024-09" db="EMBL/GenBank/DDBJ databases">
        <title>Chromosome-scale assembly of Riccia fluitans.</title>
        <authorList>
            <person name="Paukszto L."/>
            <person name="Sawicki J."/>
            <person name="Karawczyk K."/>
            <person name="Piernik-Szablinska J."/>
            <person name="Szczecinska M."/>
            <person name="Mazdziarz M."/>
        </authorList>
    </citation>
    <scope>NUCLEOTIDE SEQUENCE [LARGE SCALE GENOMIC DNA]</scope>
    <source>
        <strain evidence="8">Rf_01</strain>
        <tissue evidence="8">Aerial parts of the thallus</tissue>
    </source>
</reference>
<evidence type="ECO:0000256" key="6">
    <source>
        <dbReference type="RuleBase" id="RU000477"/>
    </source>
</evidence>
<evidence type="ECO:0000256" key="7">
    <source>
        <dbReference type="SAM" id="Phobius"/>
    </source>
</evidence>
<dbReference type="PRINTS" id="PR00783">
    <property type="entry name" value="MINTRINSICP"/>
</dbReference>
<evidence type="ECO:0000313" key="9">
    <source>
        <dbReference type="Proteomes" id="UP001605036"/>
    </source>
</evidence>
<evidence type="ECO:0000313" key="8">
    <source>
        <dbReference type="EMBL" id="KAL2608631.1"/>
    </source>
</evidence>
<keyword evidence="2 6" id="KW-0813">Transport</keyword>
<comment type="similarity">
    <text evidence="6">Belongs to the MIP/aquaporin (TC 1.A.8) family.</text>
</comment>
<dbReference type="CDD" id="cd00333">
    <property type="entry name" value="MIP"/>
    <property type="match status" value="1"/>
</dbReference>
<dbReference type="PANTHER" id="PTHR45724:SF13">
    <property type="entry name" value="AQUAPORIN NIP1-1-RELATED"/>
    <property type="match status" value="1"/>
</dbReference>
<evidence type="ECO:0000256" key="3">
    <source>
        <dbReference type="ARBA" id="ARBA00022692"/>
    </source>
</evidence>
<comment type="caution">
    <text evidence="8">The sequence shown here is derived from an EMBL/GenBank/DDBJ whole genome shotgun (WGS) entry which is preliminary data.</text>
</comment>
<evidence type="ECO:0000256" key="4">
    <source>
        <dbReference type="ARBA" id="ARBA00022989"/>
    </source>
</evidence>
<protein>
    <submittedName>
        <fullName evidence="8">Uncharacterized protein</fullName>
    </submittedName>
</protein>
<dbReference type="Pfam" id="PF00230">
    <property type="entry name" value="MIP"/>
    <property type="match status" value="1"/>
</dbReference>
<evidence type="ECO:0000256" key="2">
    <source>
        <dbReference type="ARBA" id="ARBA00022448"/>
    </source>
</evidence>
<dbReference type="PANTHER" id="PTHR45724">
    <property type="entry name" value="AQUAPORIN NIP2-1"/>
    <property type="match status" value="1"/>
</dbReference>
<dbReference type="InterPro" id="IPR023271">
    <property type="entry name" value="Aquaporin-like"/>
</dbReference>
<accession>A0ABD1XI77</accession>
<dbReference type="EMBL" id="JBHFFA010000008">
    <property type="protein sequence ID" value="KAL2608631.1"/>
    <property type="molecule type" value="Genomic_DNA"/>
</dbReference>
<dbReference type="NCBIfam" id="TIGR00861">
    <property type="entry name" value="MIP"/>
    <property type="match status" value="1"/>
</dbReference>
<organism evidence="8 9">
    <name type="scientific">Riccia fluitans</name>
    <dbReference type="NCBI Taxonomy" id="41844"/>
    <lineage>
        <taxon>Eukaryota</taxon>
        <taxon>Viridiplantae</taxon>
        <taxon>Streptophyta</taxon>
        <taxon>Embryophyta</taxon>
        <taxon>Marchantiophyta</taxon>
        <taxon>Marchantiopsida</taxon>
        <taxon>Marchantiidae</taxon>
        <taxon>Marchantiales</taxon>
        <taxon>Ricciaceae</taxon>
        <taxon>Riccia</taxon>
    </lineage>
</organism>
<dbReference type="InterPro" id="IPR000425">
    <property type="entry name" value="MIP"/>
</dbReference>
<feature type="transmembrane region" description="Helical" evidence="7">
    <location>
        <begin position="176"/>
        <end position="195"/>
    </location>
</feature>